<dbReference type="AlphaFoldDB" id="A0A023B1S2"/>
<keyword evidence="4" id="KW-1185">Reference proteome</keyword>
<reference evidence="3" key="1">
    <citation type="submission" date="2013-12" db="EMBL/GenBank/DDBJ databases">
        <authorList>
            <person name="Omoto C.K."/>
            <person name="Sibley D."/>
            <person name="Venepally P."/>
            <person name="Hadjithomas M."/>
            <person name="Karamycheva S."/>
            <person name="Brunk B."/>
            <person name="Roos D."/>
            <person name="Caler E."/>
            <person name="Lorenzi H."/>
        </authorList>
    </citation>
    <scope>NUCLEOTIDE SEQUENCE</scope>
</reference>
<feature type="signal peptide" evidence="2">
    <location>
        <begin position="1"/>
        <end position="15"/>
    </location>
</feature>
<dbReference type="GeneID" id="22914595"/>
<dbReference type="EMBL" id="AFNH02000978">
    <property type="protein sequence ID" value="EZG47487.1"/>
    <property type="molecule type" value="Genomic_DNA"/>
</dbReference>
<dbReference type="RefSeq" id="XP_011132173.1">
    <property type="nucleotide sequence ID" value="XM_011133871.1"/>
</dbReference>
<feature type="chain" id="PRO_5012587834" description="Transmembrane protein" evidence="2">
    <location>
        <begin position="16"/>
        <end position="273"/>
    </location>
</feature>
<evidence type="ECO:0008006" key="5">
    <source>
        <dbReference type="Google" id="ProtNLM"/>
    </source>
</evidence>
<organism evidence="3 4">
    <name type="scientific">Gregarina niphandrodes</name>
    <name type="common">Septate eugregarine</name>
    <dbReference type="NCBI Taxonomy" id="110365"/>
    <lineage>
        <taxon>Eukaryota</taxon>
        <taxon>Sar</taxon>
        <taxon>Alveolata</taxon>
        <taxon>Apicomplexa</taxon>
        <taxon>Conoidasida</taxon>
        <taxon>Gregarinasina</taxon>
        <taxon>Eugregarinorida</taxon>
        <taxon>Gregarinidae</taxon>
        <taxon>Gregarina</taxon>
    </lineage>
</organism>
<evidence type="ECO:0000256" key="2">
    <source>
        <dbReference type="SAM" id="SignalP"/>
    </source>
</evidence>
<evidence type="ECO:0000313" key="3">
    <source>
        <dbReference type="EMBL" id="EZG47487.1"/>
    </source>
</evidence>
<dbReference type="Proteomes" id="UP000019763">
    <property type="component" value="Unassembled WGS sequence"/>
</dbReference>
<evidence type="ECO:0000256" key="1">
    <source>
        <dbReference type="SAM" id="MobiDB-lite"/>
    </source>
</evidence>
<dbReference type="VEuPathDB" id="CryptoDB:GNI_131150"/>
<sequence length="273" mass="29020">MVRVVLFLLSVLSWAGLYEPSRLLYGHVSPGTGSLEEWYLRSLLSAGVSEVLLPGYVGKSMLTGPIASWQNDFSDSQRSTLRQFARQKKNRLYMIVDASVTLDARAGTDACSLAQALKLDGVLFALGSNTAGVRDALTSCAQFVDWTGTITPSQVSSPAVATGAADYERHIVAFSLSDFASNRSLADAMPGVPESLLVAGTICEGQVCPAELLKLPLNDNGIYLGNIPSPADANLEQFLTTTLPDINGLLDDDDRKATPASPESGGAICKPRH</sequence>
<comment type="caution">
    <text evidence="3">The sequence shown here is derived from an EMBL/GenBank/DDBJ whole genome shotgun (WGS) entry which is preliminary data.</text>
</comment>
<accession>A0A023B1S2</accession>
<keyword evidence="2" id="KW-0732">Signal</keyword>
<protein>
    <recommendedName>
        <fullName evidence="5">Transmembrane protein</fullName>
    </recommendedName>
</protein>
<name>A0A023B1S2_GRENI</name>
<feature type="region of interest" description="Disordered" evidence="1">
    <location>
        <begin position="250"/>
        <end position="273"/>
    </location>
</feature>
<proteinExistence type="predicted"/>
<gene>
    <name evidence="3" type="ORF">GNI_131150</name>
</gene>
<evidence type="ECO:0000313" key="4">
    <source>
        <dbReference type="Proteomes" id="UP000019763"/>
    </source>
</evidence>